<dbReference type="RefSeq" id="WP_420886117.1">
    <property type="nucleotide sequence ID" value="NZ_CBTK010000119.1"/>
</dbReference>
<keyword evidence="2" id="KW-1185">Reference proteome</keyword>
<protein>
    <submittedName>
        <fullName evidence="1">Uncharacterized protein</fullName>
    </submittedName>
</protein>
<organism evidence="1 2">
    <name type="scientific">Candidatus Contendobacter odensis Run_B_J11</name>
    <dbReference type="NCBI Taxonomy" id="1400861"/>
    <lineage>
        <taxon>Bacteria</taxon>
        <taxon>Pseudomonadati</taxon>
        <taxon>Pseudomonadota</taxon>
        <taxon>Gammaproteobacteria</taxon>
        <taxon>Candidatus Competibacteraceae</taxon>
        <taxon>Candidatus Contendibacter</taxon>
    </lineage>
</organism>
<dbReference type="EMBL" id="CBTK010000119">
    <property type="protein sequence ID" value="CDH45088.1"/>
    <property type="molecule type" value="Genomic_DNA"/>
</dbReference>
<comment type="caution">
    <text evidence="1">The sequence shown here is derived from an EMBL/GenBank/DDBJ whole genome shotgun (WGS) entry which is preliminary data.</text>
</comment>
<name>A0A7U7GB98_9GAMM</name>
<accession>A0A7U7GB98</accession>
<reference evidence="1 2" key="1">
    <citation type="journal article" date="2014" name="ISME J.">
        <title>Candidatus Competibacter-lineage genomes retrieved from metagenomes reveal functional metabolic diversity.</title>
        <authorList>
            <person name="McIlroy S.J."/>
            <person name="Albertsen M."/>
            <person name="Andresen E.K."/>
            <person name="Saunders A.M."/>
            <person name="Kristiansen R."/>
            <person name="Stokholm-Bjerregaard M."/>
            <person name="Nielsen K.L."/>
            <person name="Nielsen P.H."/>
        </authorList>
    </citation>
    <scope>NUCLEOTIDE SEQUENCE [LARGE SCALE GENOMIC DNA]</scope>
    <source>
        <strain evidence="1 2">Run_B_J11</strain>
    </source>
</reference>
<proteinExistence type="predicted"/>
<gene>
    <name evidence="1" type="ORF">BN874_2050005</name>
</gene>
<sequence length="109" mass="11797">MIYDFGQRRFIDTATGRALGAVAFKILRNSPGARAANAGTTTLARAVLVESLVRRVGSEGWNGVLGEIARQGSSLGLDPELRKLFYSQSKDDHAIATYAIFRHDLCTLG</sequence>
<evidence type="ECO:0000313" key="1">
    <source>
        <dbReference type="EMBL" id="CDH45088.1"/>
    </source>
</evidence>
<dbReference type="Proteomes" id="UP000019184">
    <property type="component" value="Unassembled WGS sequence"/>
</dbReference>
<evidence type="ECO:0000313" key="2">
    <source>
        <dbReference type="Proteomes" id="UP000019184"/>
    </source>
</evidence>
<dbReference type="AlphaFoldDB" id="A0A7U7GB98"/>